<comment type="caution">
    <text evidence="2">The sequence shown here is derived from an EMBL/GenBank/DDBJ whole genome shotgun (WGS) entry which is preliminary data.</text>
</comment>
<feature type="compositionally biased region" description="Polar residues" evidence="1">
    <location>
        <begin position="67"/>
        <end position="76"/>
    </location>
</feature>
<dbReference type="OrthoDB" id="5324894at2"/>
<sequence>MVKRLLLFWQFCIGLGFAEWVMFSDGGDTYIYNNQSGEIFIRHHVGKQNYEDVFVKMSRGVFPNELKTPQSTQKSPNPLPNPQGVDENLEQRKLDALKKSQEVLNNVLEF</sequence>
<gene>
    <name evidence="2" type="ORF">CQA54_04715</name>
</gene>
<evidence type="ECO:0000313" key="2">
    <source>
        <dbReference type="EMBL" id="RDU67279.1"/>
    </source>
</evidence>
<feature type="region of interest" description="Disordered" evidence="1">
    <location>
        <begin position="64"/>
        <end position="87"/>
    </location>
</feature>
<keyword evidence="3" id="KW-1185">Reference proteome</keyword>
<organism evidence="2 3">
    <name type="scientific">Helicobacter equorum</name>
    <dbReference type="NCBI Taxonomy" id="361872"/>
    <lineage>
        <taxon>Bacteria</taxon>
        <taxon>Pseudomonadati</taxon>
        <taxon>Campylobacterota</taxon>
        <taxon>Epsilonproteobacteria</taxon>
        <taxon>Campylobacterales</taxon>
        <taxon>Helicobacteraceae</taxon>
        <taxon>Helicobacter</taxon>
    </lineage>
</organism>
<proteinExistence type="predicted"/>
<dbReference type="EMBL" id="NXLT01000003">
    <property type="protein sequence ID" value="RDU67279.1"/>
    <property type="molecule type" value="Genomic_DNA"/>
</dbReference>
<dbReference type="AlphaFoldDB" id="A0A3D8IPU6"/>
<protein>
    <submittedName>
        <fullName evidence="2">Uncharacterized protein</fullName>
    </submittedName>
</protein>
<reference evidence="2 3" key="1">
    <citation type="submission" date="2018-04" db="EMBL/GenBank/DDBJ databases">
        <title>Novel Campyloabacter and Helicobacter Species and Strains.</title>
        <authorList>
            <person name="Mannion A.J."/>
            <person name="Shen Z."/>
            <person name="Fox J.G."/>
        </authorList>
    </citation>
    <scope>NUCLEOTIDE SEQUENCE [LARGE SCALE GENOMIC DNA]</scope>
    <source>
        <strain evidence="2 3">MIT 12-6600</strain>
    </source>
</reference>
<evidence type="ECO:0000256" key="1">
    <source>
        <dbReference type="SAM" id="MobiDB-lite"/>
    </source>
</evidence>
<dbReference type="Proteomes" id="UP000256514">
    <property type="component" value="Unassembled WGS sequence"/>
</dbReference>
<evidence type="ECO:0000313" key="3">
    <source>
        <dbReference type="Proteomes" id="UP000256514"/>
    </source>
</evidence>
<name>A0A3D8IPU6_9HELI</name>
<accession>A0A3D8IPU6</accession>